<keyword evidence="2 4" id="KW-0456">Lyase</keyword>
<keyword evidence="1" id="KW-0732">Signal</keyword>
<keyword evidence="5" id="KW-1185">Reference proteome</keyword>
<name>A0A516GTV5_9FLAO</name>
<dbReference type="InterPro" id="IPR008397">
    <property type="entry name" value="Alginate_lyase_dom"/>
</dbReference>
<evidence type="ECO:0000313" key="5">
    <source>
        <dbReference type="Proteomes" id="UP000319209"/>
    </source>
</evidence>
<dbReference type="GO" id="GO:0042597">
    <property type="term" value="C:periplasmic space"/>
    <property type="evidence" value="ECO:0007669"/>
    <property type="project" value="InterPro"/>
</dbReference>
<organism evidence="4 5">
    <name type="scientific">Formosa sediminum</name>
    <dbReference type="NCBI Taxonomy" id="2594004"/>
    <lineage>
        <taxon>Bacteria</taxon>
        <taxon>Pseudomonadati</taxon>
        <taxon>Bacteroidota</taxon>
        <taxon>Flavobacteriia</taxon>
        <taxon>Flavobacteriales</taxon>
        <taxon>Flavobacteriaceae</taxon>
        <taxon>Formosa</taxon>
    </lineage>
</organism>
<evidence type="ECO:0000256" key="1">
    <source>
        <dbReference type="ARBA" id="ARBA00022729"/>
    </source>
</evidence>
<dbReference type="Pfam" id="PF05426">
    <property type="entry name" value="Alginate_lyase"/>
    <property type="match status" value="1"/>
</dbReference>
<dbReference type="OrthoDB" id="7210452at2"/>
<dbReference type="AlphaFoldDB" id="A0A516GTV5"/>
<dbReference type="SUPFAM" id="SSF48230">
    <property type="entry name" value="Chondroitin AC/alginate lyase"/>
    <property type="match status" value="1"/>
</dbReference>
<sequence length="413" mass="47221">MQTLKPSVYLLMVMCLFSINVFSNPFIRLDSERLAITKTMIINGTASKHTLEAYTLLIQQANILLDRKNPTVMDKSLIPPSGDKHDYLSISRYWWPDPDTKDGLPWIRRDGKTNPDTQTAAVDRKRLALMGKGVYILGLAYYFTEDETYASKAISMLDTWFISPDTRMNPHLNYGQSIPGQPNTRPFGILDGRSIVQFIPDTINLVSTSVQWTTNHQTQLTTWLTSYLEWLTESSLGIKASELSNNHGSWYKFQVLALARYLGDTPLAKKTIRATKESLDQMLNTEGGQIHELERTRSYFYSCFNLEALTSIAKLADPIAMDVWAFETQHKKSLSLALQYLTPVVKGETWPHDTLKTIDTTDLIPIVSAFYDKYKTDPYYTLLQTLLTQNTQVSLKDANLQEFWLFHPEFNLN</sequence>
<dbReference type="RefSeq" id="WP_143381820.1">
    <property type="nucleotide sequence ID" value="NZ_CP041637.1"/>
</dbReference>
<reference evidence="4 5" key="1">
    <citation type="submission" date="2019-07" db="EMBL/GenBank/DDBJ databases">
        <title>Genome sequencing for Formosa sp. PS13.</title>
        <authorList>
            <person name="Park S.-J."/>
        </authorList>
    </citation>
    <scope>NUCLEOTIDE SEQUENCE [LARGE SCALE GENOMIC DNA]</scope>
    <source>
        <strain evidence="4 5">PS13</strain>
    </source>
</reference>
<accession>A0A516GTV5</accession>
<protein>
    <submittedName>
        <fullName evidence="4">Alginate lyase family protein</fullName>
    </submittedName>
</protein>
<dbReference type="InterPro" id="IPR008929">
    <property type="entry name" value="Chondroitin_lyas"/>
</dbReference>
<evidence type="ECO:0000259" key="3">
    <source>
        <dbReference type="Pfam" id="PF05426"/>
    </source>
</evidence>
<dbReference type="EMBL" id="CP041637">
    <property type="protein sequence ID" value="QDO94943.1"/>
    <property type="molecule type" value="Genomic_DNA"/>
</dbReference>
<evidence type="ECO:0000313" key="4">
    <source>
        <dbReference type="EMBL" id="QDO94943.1"/>
    </source>
</evidence>
<gene>
    <name evidence="4" type="ORF">FNB79_13515</name>
</gene>
<proteinExistence type="predicted"/>
<dbReference type="Proteomes" id="UP000319209">
    <property type="component" value="Chromosome"/>
</dbReference>
<dbReference type="GO" id="GO:0016829">
    <property type="term" value="F:lyase activity"/>
    <property type="evidence" value="ECO:0007669"/>
    <property type="project" value="UniProtKB-KW"/>
</dbReference>
<dbReference type="Gene3D" id="1.50.10.100">
    <property type="entry name" value="Chondroitin AC/alginate lyase"/>
    <property type="match status" value="1"/>
</dbReference>
<dbReference type="KEGG" id="fop:FNB79_13515"/>
<feature type="domain" description="Alginate lyase" evidence="3">
    <location>
        <begin position="72"/>
        <end position="348"/>
    </location>
</feature>
<evidence type="ECO:0000256" key="2">
    <source>
        <dbReference type="ARBA" id="ARBA00023239"/>
    </source>
</evidence>